<dbReference type="PATRIC" id="fig|1133569.4.peg.464"/>
<dbReference type="AlphaFoldDB" id="A0A0R2C320"/>
<reference evidence="1 2" key="1">
    <citation type="journal article" date="2015" name="Genome Announc.">
        <title>Expanding the biotechnology potential of lactobacilli through comparative genomics of 213 strains and associated genera.</title>
        <authorList>
            <person name="Sun Z."/>
            <person name="Harris H.M."/>
            <person name="McCann A."/>
            <person name="Guo C."/>
            <person name="Argimon S."/>
            <person name="Zhang W."/>
            <person name="Yang X."/>
            <person name="Jeffery I.B."/>
            <person name="Cooney J.C."/>
            <person name="Kagawa T.F."/>
            <person name="Liu W."/>
            <person name="Song Y."/>
            <person name="Salvetti E."/>
            <person name="Wrobel A."/>
            <person name="Rasinkangas P."/>
            <person name="Parkhill J."/>
            <person name="Rea M.C."/>
            <person name="O'Sullivan O."/>
            <person name="Ritari J."/>
            <person name="Douillard F.P."/>
            <person name="Paul Ross R."/>
            <person name="Yang R."/>
            <person name="Briner A.E."/>
            <person name="Felis G.E."/>
            <person name="de Vos W.M."/>
            <person name="Barrangou R."/>
            <person name="Klaenhammer T.R."/>
            <person name="Caufield P.W."/>
            <person name="Cui Y."/>
            <person name="Zhang H."/>
            <person name="O'Toole P.W."/>
        </authorList>
    </citation>
    <scope>NUCLEOTIDE SEQUENCE [LARGE SCALE GENOMIC DNA]</scope>
    <source>
        <strain evidence="1 2">DSM 20605</strain>
    </source>
</reference>
<evidence type="ECO:0000313" key="1">
    <source>
        <dbReference type="EMBL" id="KRM82259.1"/>
    </source>
</evidence>
<dbReference type="STRING" id="1133569.FD21_GL000436"/>
<keyword evidence="2" id="KW-1185">Reference proteome</keyword>
<name>A0A0R2C320_9LACO</name>
<comment type="caution">
    <text evidence="1">The sequence shown here is derived from an EMBL/GenBank/DDBJ whole genome shotgun (WGS) entry which is preliminary data.</text>
</comment>
<sequence>MEVFAKIIGYPASHGKPFLGATAFLTFVALNKHCQLPKLKPETSEEIAVCQIYPTRKKSNLQRLATNQRLNSQLKIN</sequence>
<protein>
    <submittedName>
        <fullName evidence="1">Uncharacterized protein</fullName>
    </submittedName>
</protein>
<evidence type="ECO:0000313" key="2">
    <source>
        <dbReference type="Proteomes" id="UP000051576"/>
    </source>
</evidence>
<organism evidence="1 2">
    <name type="scientific">Liquorilactobacillus vini DSM 20605</name>
    <dbReference type="NCBI Taxonomy" id="1133569"/>
    <lineage>
        <taxon>Bacteria</taxon>
        <taxon>Bacillati</taxon>
        <taxon>Bacillota</taxon>
        <taxon>Bacilli</taxon>
        <taxon>Lactobacillales</taxon>
        <taxon>Lactobacillaceae</taxon>
        <taxon>Liquorilactobacillus</taxon>
    </lineage>
</organism>
<proteinExistence type="predicted"/>
<gene>
    <name evidence="1" type="ORF">FD21_GL000436</name>
</gene>
<dbReference type="Proteomes" id="UP000051576">
    <property type="component" value="Unassembled WGS sequence"/>
</dbReference>
<dbReference type="EMBL" id="AYYX01000144">
    <property type="protein sequence ID" value="KRM82259.1"/>
    <property type="molecule type" value="Genomic_DNA"/>
</dbReference>
<dbReference type="Gene3D" id="3.10.129.10">
    <property type="entry name" value="Hotdog Thioesterase"/>
    <property type="match status" value="1"/>
</dbReference>
<dbReference type="eggNOG" id="COG1607">
    <property type="taxonomic scope" value="Bacteria"/>
</dbReference>
<accession>A0A0R2C320</accession>